<gene>
    <name evidence="1" type="ORF">NDU88_000635</name>
</gene>
<evidence type="ECO:0000313" key="2">
    <source>
        <dbReference type="Proteomes" id="UP001066276"/>
    </source>
</evidence>
<proteinExistence type="predicted"/>
<reference evidence="1" key="1">
    <citation type="journal article" date="2022" name="bioRxiv">
        <title>Sequencing and chromosome-scale assembly of the giantPleurodeles waltlgenome.</title>
        <authorList>
            <person name="Brown T."/>
            <person name="Elewa A."/>
            <person name="Iarovenko S."/>
            <person name="Subramanian E."/>
            <person name="Araus A.J."/>
            <person name="Petzold A."/>
            <person name="Susuki M."/>
            <person name="Suzuki K.-i.T."/>
            <person name="Hayashi T."/>
            <person name="Toyoda A."/>
            <person name="Oliveira C."/>
            <person name="Osipova E."/>
            <person name="Leigh N.D."/>
            <person name="Simon A."/>
            <person name="Yun M.H."/>
        </authorList>
    </citation>
    <scope>NUCLEOTIDE SEQUENCE</scope>
    <source>
        <strain evidence="1">20211129_DDA</strain>
        <tissue evidence="1">Liver</tissue>
    </source>
</reference>
<organism evidence="1 2">
    <name type="scientific">Pleurodeles waltl</name>
    <name type="common">Iberian ribbed newt</name>
    <dbReference type="NCBI Taxonomy" id="8319"/>
    <lineage>
        <taxon>Eukaryota</taxon>
        <taxon>Metazoa</taxon>
        <taxon>Chordata</taxon>
        <taxon>Craniata</taxon>
        <taxon>Vertebrata</taxon>
        <taxon>Euteleostomi</taxon>
        <taxon>Amphibia</taxon>
        <taxon>Batrachia</taxon>
        <taxon>Caudata</taxon>
        <taxon>Salamandroidea</taxon>
        <taxon>Salamandridae</taxon>
        <taxon>Pleurodelinae</taxon>
        <taxon>Pleurodeles</taxon>
    </lineage>
</organism>
<comment type="caution">
    <text evidence="1">The sequence shown here is derived from an EMBL/GenBank/DDBJ whole genome shotgun (WGS) entry which is preliminary data.</text>
</comment>
<name>A0AAV7S7S1_PLEWA</name>
<dbReference type="AlphaFoldDB" id="A0AAV7S7S1"/>
<sequence length="168" mass="18317">MFPTRVSATSCLRGTRPSTVPAASWQYFLALALSAAQSVSTPLVSVWLLLRPWSWFLCTIQRQGEGRTSRQKARHQAAAFSRSLPPGSRRQSLTPGRIPMAFSWSTVRSRLVHPIRVSAASQCLCRPAPHSESPACRGTLPLGLRGTCPPTAFDATRQQSPASDWSAT</sequence>
<accession>A0AAV7S7S1</accession>
<dbReference type="Proteomes" id="UP001066276">
    <property type="component" value="Chromosome 4_2"/>
</dbReference>
<evidence type="ECO:0000313" key="1">
    <source>
        <dbReference type="EMBL" id="KAJ1160133.1"/>
    </source>
</evidence>
<dbReference type="EMBL" id="JANPWB010000008">
    <property type="protein sequence ID" value="KAJ1160133.1"/>
    <property type="molecule type" value="Genomic_DNA"/>
</dbReference>
<keyword evidence="2" id="KW-1185">Reference proteome</keyword>
<protein>
    <submittedName>
        <fullName evidence="1">Uncharacterized protein</fullName>
    </submittedName>
</protein>